<feature type="non-terminal residue" evidence="1">
    <location>
        <position position="1"/>
    </location>
</feature>
<evidence type="ECO:0000313" key="1">
    <source>
        <dbReference type="EMBL" id="KIO13079.1"/>
    </source>
</evidence>
<dbReference type="STRING" id="870435.A0A0C3PW20"/>
<organism evidence="1 2">
    <name type="scientific">Pisolithus tinctorius Marx 270</name>
    <dbReference type="NCBI Taxonomy" id="870435"/>
    <lineage>
        <taxon>Eukaryota</taxon>
        <taxon>Fungi</taxon>
        <taxon>Dikarya</taxon>
        <taxon>Basidiomycota</taxon>
        <taxon>Agaricomycotina</taxon>
        <taxon>Agaricomycetes</taxon>
        <taxon>Agaricomycetidae</taxon>
        <taxon>Boletales</taxon>
        <taxon>Sclerodermatineae</taxon>
        <taxon>Pisolithaceae</taxon>
        <taxon>Pisolithus</taxon>
    </lineage>
</organism>
<dbReference type="Proteomes" id="UP000054217">
    <property type="component" value="Unassembled WGS sequence"/>
</dbReference>
<reference evidence="1 2" key="1">
    <citation type="submission" date="2014-04" db="EMBL/GenBank/DDBJ databases">
        <authorList>
            <consortium name="DOE Joint Genome Institute"/>
            <person name="Kuo A."/>
            <person name="Kohler A."/>
            <person name="Costa M.D."/>
            <person name="Nagy L.G."/>
            <person name="Floudas D."/>
            <person name="Copeland A."/>
            <person name="Barry K.W."/>
            <person name="Cichocki N."/>
            <person name="Veneault-Fourrey C."/>
            <person name="LaButti K."/>
            <person name="Lindquist E.A."/>
            <person name="Lipzen A."/>
            <person name="Lundell T."/>
            <person name="Morin E."/>
            <person name="Murat C."/>
            <person name="Sun H."/>
            <person name="Tunlid A."/>
            <person name="Henrissat B."/>
            <person name="Grigoriev I.V."/>
            <person name="Hibbett D.S."/>
            <person name="Martin F."/>
            <person name="Nordberg H.P."/>
            <person name="Cantor M.N."/>
            <person name="Hua S.X."/>
        </authorList>
    </citation>
    <scope>NUCLEOTIDE SEQUENCE [LARGE SCALE GENOMIC DNA]</scope>
    <source>
        <strain evidence="1 2">Marx 270</strain>
    </source>
</reference>
<name>A0A0C3PW20_PISTI</name>
<dbReference type="InParanoid" id="A0A0C3PW20"/>
<reference evidence="2" key="2">
    <citation type="submission" date="2015-01" db="EMBL/GenBank/DDBJ databases">
        <title>Evolutionary Origins and Diversification of the Mycorrhizal Mutualists.</title>
        <authorList>
            <consortium name="DOE Joint Genome Institute"/>
            <consortium name="Mycorrhizal Genomics Consortium"/>
            <person name="Kohler A."/>
            <person name="Kuo A."/>
            <person name="Nagy L.G."/>
            <person name="Floudas D."/>
            <person name="Copeland A."/>
            <person name="Barry K.W."/>
            <person name="Cichocki N."/>
            <person name="Veneault-Fourrey C."/>
            <person name="LaButti K."/>
            <person name="Lindquist E.A."/>
            <person name="Lipzen A."/>
            <person name="Lundell T."/>
            <person name="Morin E."/>
            <person name="Murat C."/>
            <person name="Riley R."/>
            <person name="Ohm R."/>
            <person name="Sun H."/>
            <person name="Tunlid A."/>
            <person name="Henrissat B."/>
            <person name="Grigoriev I.V."/>
            <person name="Hibbett D.S."/>
            <person name="Martin F."/>
        </authorList>
    </citation>
    <scope>NUCLEOTIDE SEQUENCE [LARGE SCALE GENOMIC DNA]</scope>
    <source>
        <strain evidence="2">Marx 270</strain>
    </source>
</reference>
<sequence length="97" mass="10334">IKETVPASVDSRPPVPVPIHSAYLATSGKCPERPASPIIIVDDEDAEDGRVAKKRRVDALAMRTVKEGALLANDAMNTGSIVQVVQPGDEDIEIDIC</sequence>
<protein>
    <submittedName>
        <fullName evidence="1">Uncharacterized protein</fullName>
    </submittedName>
</protein>
<dbReference type="HOGENOM" id="CLU_2352340_0_0_1"/>
<proteinExistence type="predicted"/>
<keyword evidence="2" id="KW-1185">Reference proteome</keyword>
<dbReference type="EMBL" id="KN831947">
    <property type="protein sequence ID" value="KIO13079.1"/>
    <property type="molecule type" value="Genomic_DNA"/>
</dbReference>
<gene>
    <name evidence="1" type="ORF">M404DRAFT_19740</name>
</gene>
<accession>A0A0C3PW20</accession>
<dbReference type="AlphaFoldDB" id="A0A0C3PW20"/>
<evidence type="ECO:0000313" key="2">
    <source>
        <dbReference type="Proteomes" id="UP000054217"/>
    </source>
</evidence>